<protein>
    <submittedName>
        <fullName evidence="1">Uncharacterized protein</fullName>
    </submittedName>
</protein>
<dbReference type="Proteomes" id="UP000014073">
    <property type="component" value="Unassembled WGS sequence"/>
</dbReference>
<dbReference type="HOGENOM" id="CLU_3132190_0_0_10"/>
<accession>S0FD98</accession>
<keyword evidence="2" id="KW-1185">Reference proteome</keyword>
<name>S0FD98_9BACT</name>
<evidence type="ECO:0000313" key="1">
    <source>
        <dbReference type="EMBL" id="EEF76406.1"/>
    </source>
</evidence>
<comment type="caution">
    <text evidence="1">The sequence shown here is derived from an EMBL/GenBank/DDBJ whole genome shotgun (WGS) entry which is preliminary data.</text>
</comment>
<proteinExistence type="predicted"/>
<sequence length="49" mass="5432">MPETAGGKLRGRTEAGRGRTKLLKNGKQVYKSHEMCKFASLNNKLEIIA</sequence>
<evidence type="ECO:0000313" key="2">
    <source>
        <dbReference type="Proteomes" id="UP000014073"/>
    </source>
</evidence>
<gene>
    <name evidence="1" type="ORF">BACCOPRO_01906</name>
</gene>
<dbReference type="AlphaFoldDB" id="S0FD98"/>
<dbReference type="STRING" id="547042.BACCOPRO_01906"/>
<dbReference type="EMBL" id="ACBW01000139">
    <property type="protein sequence ID" value="EEF76406.1"/>
    <property type="molecule type" value="Genomic_DNA"/>
</dbReference>
<reference evidence="1 2" key="1">
    <citation type="submission" date="2008-12" db="EMBL/GenBank/DDBJ databases">
        <authorList>
            <person name="Fulton L."/>
            <person name="Clifton S."/>
            <person name="Fulton B."/>
            <person name="Xu J."/>
            <person name="Minx P."/>
            <person name="Pepin K.H."/>
            <person name="Johnson M."/>
            <person name="Bhonagiri V."/>
            <person name="Nash W.E."/>
            <person name="Mardis E.R."/>
            <person name="Wilson R.K."/>
        </authorList>
    </citation>
    <scope>NUCLEOTIDE SEQUENCE [LARGE SCALE GENOMIC DNA]</scope>
    <source>
        <strain evidence="1 2">DSM 18228</strain>
    </source>
</reference>
<organism evidence="1 2">
    <name type="scientific">Phocaeicola coprophilus DSM 18228 = JCM 13818</name>
    <dbReference type="NCBI Taxonomy" id="547042"/>
    <lineage>
        <taxon>Bacteria</taxon>
        <taxon>Pseudomonadati</taxon>
        <taxon>Bacteroidota</taxon>
        <taxon>Bacteroidia</taxon>
        <taxon>Bacteroidales</taxon>
        <taxon>Bacteroidaceae</taxon>
        <taxon>Phocaeicola</taxon>
    </lineage>
</organism>